<keyword evidence="2" id="KW-0472">Membrane</keyword>
<dbReference type="InterPro" id="IPR006626">
    <property type="entry name" value="PbH1"/>
</dbReference>
<comment type="caution">
    <text evidence="4">The sequence shown here is derived from an EMBL/GenBank/DDBJ whole genome shotgun (WGS) entry which is preliminary data.</text>
</comment>
<organism evidence="4 5">
    <name type="scientific">Cymbomonas tetramitiformis</name>
    <dbReference type="NCBI Taxonomy" id="36881"/>
    <lineage>
        <taxon>Eukaryota</taxon>
        <taxon>Viridiplantae</taxon>
        <taxon>Chlorophyta</taxon>
        <taxon>Pyramimonadophyceae</taxon>
        <taxon>Pyramimonadales</taxon>
        <taxon>Pyramimonadaceae</taxon>
        <taxon>Cymbomonas</taxon>
    </lineage>
</organism>
<accession>A0AAE0GKG8</accession>
<evidence type="ECO:0000313" key="4">
    <source>
        <dbReference type="EMBL" id="KAK3279716.1"/>
    </source>
</evidence>
<feature type="transmembrane region" description="Helical" evidence="2">
    <location>
        <begin position="1143"/>
        <end position="1168"/>
    </location>
</feature>
<evidence type="ECO:0000259" key="3">
    <source>
        <dbReference type="PROSITE" id="PS50222"/>
    </source>
</evidence>
<dbReference type="PROSITE" id="PS50222">
    <property type="entry name" value="EF_HAND_2"/>
    <property type="match status" value="1"/>
</dbReference>
<dbReference type="PANTHER" id="PTHR11319">
    <property type="entry name" value="G PROTEIN-COUPLED RECEPTOR-RELATED"/>
    <property type="match status" value="1"/>
</dbReference>
<feature type="transmembrane region" description="Helical" evidence="2">
    <location>
        <begin position="998"/>
        <end position="1017"/>
    </location>
</feature>
<dbReference type="InterPro" id="IPR011050">
    <property type="entry name" value="Pectin_lyase_fold/virulence"/>
</dbReference>
<dbReference type="PANTHER" id="PTHR11319:SF35">
    <property type="entry name" value="OUTER MEMBRANE PROTEIN PMPC-RELATED"/>
    <property type="match status" value="1"/>
</dbReference>
<dbReference type="SUPFAM" id="SSF51126">
    <property type="entry name" value="Pectin lyase-like"/>
    <property type="match status" value="1"/>
</dbReference>
<dbReference type="PROSITE" id="PS00018">
    <property type="entry name" value="EF_HAND_1"/>
    <property type="match status" value="1"/>
</dbReference>
<dbReference type="SUPFAM" id="SSF57184">
    <property type="entry name" value="Growth factor receptor domain"/>
    <property type="match status" value="1"/>
</dbReference>
<dbReference type="SUPFAM" id="SSF47473">
    <property type="entry name" value="EF-hand"/>
    <property type="match status" value="1"/>
</dbReference>
<dbReference type="InterPro" id="IPR011992">
    <property type="entry name" value="EF-hand-dom_pair"/>
</dbReference>
<evidence type="ECO:0000256" key="1">
    <source>
        <dbReference type="ARBA" id="ARBA00022837"/>
    </source>
</evidence>
<gene>
    <name evidence="4" type="ORF">CYMTET_12415</name>
</gene>
<dbReference type="EMBL" id="LGRX02004703">
    <property type="protein sequence ID" value="KAK3279716.1"/>
    <property type="molecule type" value="Genomic_DNA"/>
</dbReference>
<protein>
    <recommendedName>
        <fullName evidence="3">EF-hand domain-containing protein</fullName>
    </recommendedName>
</protein>
<keyword evidence="5" id="KW-1185">Reference proteome</keyword>
<dbReference type="InterPro" id="IPR018247">
    <property type="entry name" value="EF_Hand_1_Ca_BS"/>
</dbReference>
<feature type="domain" description="EF-hand" evidence="3">
    <location>
        <begin position="8"/>
        <end position="43"/>
    </location>
</feature>
<proteinExistence type="predicted"/>
<name>A0AAE0GKG8_9CHLO</name>
<dbReference type="SMART" id="SM00710">
    <property type="entry name" value="PbH1"/>
    <property type="match status" value="5"/>
</dbReference>
<dbReference type="InterPro" id="IPR009030">
    <property type="entry name" value="Growth_fac_rcpt_cys_sf"/>
</dbReference>
<dbReference type="GO" id="GO:0005509">
    <property type="term" value="F:calcium ion binding"/>
    <property type="evidence" value="ECO:0007669"/>
    <property type="project" value="InterPro"/>
</dbReference>
<keyword evidence="2" id="KW-0812">Transmembrane</keyword>
<feature type="transmembrane region" description="Helical" evidence="2">
    <location>
        <begin position="1312"/>
        <end position="1333"/>
    </location>
</feature>
<dbReference type="InterPro" id="IPR002048">
    <property type="entry name" value="EF_hand_dom"/>
</dbReference>
<feature type="transmembrane region" description="Helical" evidence="2">
    <location>
        <begin position="951"/>
        <end position="977"/>
    </location>
</feature>
<dbReference type="Proteomes" id="UP001190700">
    <property type="component" value="Unassembled WGS sequence"/>
</dbReference>
<keyword evidence="1" id="KW-0106">Calcium</keyword>
<evidence type="ECO:0000256" key="2">
    <source>
        <dbReference type="SAM" id="Phobius"/>
    </source>
</evidence>
<feature type="transmembrane region" description="Helical" evidence="2">
    <location>
        <begin position="1092"/>
        <end position="1117"/>
    </location>
</feature>
<sequence length="1424" mass="154868">MFYAHDEQIHRRSESLFRTFDKNRDGCISLAEFSTLLVSSGDCFEGTGALFSVSRRLEDFLNDTAPHSQWQTRLQPLKTLRKTSDSNKIARMSGNQYKFSSRPARNLIDAYLNKTVQDGFSPPTPLTSSDAEITDGILTLSSDAFATEQLGQGISSYSNSEGVHTIILQVNVSLTSELPRIKLHPANEGNLTIMGQCGSMNGRCTVDAHDKFQVLTVEGPEDASSACLHLMHLHLTHGYAGVAYSGGGALFARYSFVDILNCAFSWSAGTGVGGGGLLLQGGSASLRDSEVHNCLSEGIGGGGIGIMGAMVDIYNCTIAYNEGNNGGGIGMLTDDTDQNFPPLPIYIADSTISNNSAVENGGGIAFTFCSVLSVGDEIDVYVWQSSISQNFAIHLGGGMWVFRCHVAVSNASISSNQADGGGGALHLQECDFDFDGVRVERNLSPEGGGFTSDDARVTVMGNVSFEANVASDGDGGAFMLRRAASLMTMAHAFLVENQALAGNGGAIAIIEHAQLELFDSRPQLRGSGGIFTFGEHAANEDAHGSEAVVTVLLSSLSHNSAGGGDGCYGTGGGGVTLQDFTNVTLSQCRVQNNTAHEGAGGGILANLPLYSEPAQHIALHLQDLELNGNSAPVSSGGAIQLGRLEWYEHRELASLSMLNNSAMNGACVFWTFDPDSAIRPECANCSCRAASQNGSIFATQNVSHTVFWPPDVPASSIFTVSTATITPGITVLVRDFYNATYNMSNAYVSVQLTEDAMEDASASGAALAVSGTTLALHGAEGAAFTSLVLSGTPAHSFALLFRTDVGSIVISAAVSPCQPGEVYYPVGQVCHKCAEGEIKFTNDTDECTPCVDGMNCLGGNEYELVEGYWMASRWIEENCQFTDALCLMEHIYRCEIDAWCGSEEARRNEDGMLHVAMDRLCMEGHSPDGAVLCTQCSDGYYSSDQTCAECVFSWGTALQLAAVLIFIAAAATFMWYNCDLSDSRIVSQQAVNMNKSGTLVKILLGHFQVVGPMEMIFSSDTIPSEFRTFCELCDIWTLNILDWVAFSCVHDNFEHDFFIMLAFYSVVPVIIELITIAMAMQDGTVMRPKVGIAIAVLSYVLILLHPVACTFIFGLFWCNEIYLENAQWWLAIDQRVECYDLKYWGYFAMAMVGLVLYVFGVPFGLAVVPHMLRKYKRMVRTDTGEEVYIHKRELTEWKPDENLSECTEAVFVHNSLSVRILAAHDANRADDSNQVSHFMTDDTGNRVWLIEHAAEDGNERTALMHPRAVHLAPYVMPFKSQYYWWPAYDMLRKLAQTSLVVAVRGIHNTYDLIYSIVVTVMFLAVHASCQPFKSEMVNMFQTLILVSQATNICLLIQARYENYEGQNGELSWQYNDLRFLKGMESKVYTVEAPLSKEEDLEALDPLGSKMAALQCRPAEGQMAF</sequence>
<evidence type="ECO:0000313" key="5">
    <source>
        <dbReference type="Proteomes" id="UP001190700"/>
    </source>
</evidence>
<keyword evidence="2" id="KW-1133">Transmembrane helix</keyword>
<reference evidence="4 5" key="1">
    <citation type="journal article" date="2015" name="Genome Biol. Evol.">
        <title>Comparative Genomics of a Bacterivorous Green Alga Reveals Evolutionary Causalities and Consequences of Phago-Mixotrophic Mode of Nutrition.</title>
        <authorList>
            <person name="Burns J.A."/>
            <person name="Paasch A."/>
            <person name="Narechania A."/>
            <person name="Kim E."/>
        </authorList>
    </citation>
    <scope>NUCLEOTIDE SEQUENCE [LARGE SCALE GENOMIC DNA]</scope>
    <source>
        <strain evidence="4 5">PLY_AMNH</strain>
    </source>
</reference>
<feature type="transmembrane region" description="Helical" evidence="2">
    <location>
        <begin position="1057"/>
        <end position="1080"/>
    </location>
</feature>